<feature type="transmembrane region" description="Helical" evidence="1">
    <location>
        <begin position="213"/>
        <end position="233"/>
    </location>
</feature>
<feature type="transmembrane region" description="Helical" evidence="1">
    <location>
        <begin position="126"/>
        <end position="145"/>
    </location>
</feature>
<feature type="transmembrane region" description="Helical" evidence="1">
    <location>
        <begin position="99"/>
        <end position="119"/>
    </location>
</feature>
<dbReference type="OrthoDB" id="7698234at2"/>
<evidence type="ECO:0000313" key="3">
    <source>
        <dbReference type="Proteomes" id="UP000680750"/>
    </source>
</evidence>
<feature type="transmembrane region" description="Helical" evidence="1">
    <location>
        <begin position="38"/>
        <end position="58"/>
    </location>
</feature>
<feature type="transmembrane region" description="Helical" evidence="1">
    <location>
        <begin position="151"/>
        <end position="168"/>
    </location>
</feature>
<organism evidence="2 3">
    <name type="scientific">Actinocatenispora sera</name>
    <dbReference type="NCBI Taxonomy" id="390989"/>
    <lineage>
        <taxon>Bacteria</taxon>
        <taxon>Bacillati</taxon>
        <taxon>Actinomycetota</taxon>
        <taxon>Actinomycetes</taxon>
        <taxon>Micromonosporales</taxon>
        <taxon>Micromonosporaceae</taxon>
        <taxon>Actinocatenispora</taxon>
    </lineage>
</organism>
<dbReference type="PANTHER" id="PTHR36840">
    <property type="entry name" value="BLL5714 PROTEIN"/>
    <property type="match status" value="1"/>
</dbReference>
<keyword evidence="3" id="KW-1185">Reference proteome</keyword>
<dbReference type="InterPro" id="IPR010640">
    <property type="entry name" value="Low_temperature_requirement_A"/>
</dbReference>
<dbReference type="AlphaFoldDB" id="A0A810L1C6"/>
<gene>
    <name evidence="2" type="ORF">Asera_34380</name>
</gene>
<evidence type="ECO:0000256" key="1">
    <source>
        <dbReference type="SAM" id="Phobius"/>
    </source>
</evidence>
<protein>
    <submittedName>
        <fullName evidence="2">Membrane protein</fullName>
    </submittedName>
</protein>
<dbReference type="Proteomes" id="UP000680750">
    <property type="component" value="Chromosome"/>
</dbReference>
<reference evidence="2" key="1">
    <citation type="submission" date="2020-08" db="EMBL/GenBank/DDBJ databases">
        <title>Whole genome shotgun sequence of Actinocatenispora sera NBRC 101916.</title>
        <authorList>
            <person name="Komaki H."/>
            <person name="Tamura T."/>
        </authorList>
    </citation>
    <scope>NUCLEOTIDE SEQUENCE</scope>
    <source>
        <strain evidence="2">NBRC 101916</strain>
    </source>
</reference>
<feature type="transmembrane region" description="Helical" evidence="1">
    <location>
        <begin position="254"/>
        <end position="275"/>
    </location>
</feature>
<feature type="transmembrane region" description="Helical" evidence="1">
    <location>
        <begin position="287"/>
        <end position="305"/>
    </location>
</feature>
<keyword evidence="1" id="KW-0472">Membrane</keyword>
<feature type="transmembrane region" description="Helical" evidence="1">
    <location>
        <begin position="70"/>
        <end position="93"/>
    </location>
</feature>
<accession>A0A810L1C6</accession>
<keyword evidence="1" id="KW-1133">Transmembrane helix</keyword>
<sequence>MTEAQPEKRVSWAELFFDLVFVFAITEVSELVHEHHSWFGVLRALTVFVPLYWTWVGASMQANLRDLGPIRYRLALFAVGLTGLFMALAVPAAYGERGLLFATSYWVGRLLLAGIAFAGRGRRSNPPFLIAAVVSGPLLVIGGALDGPARLALWAIAAVIDLAAPTLTRARLRALHFDAPHLTERFGLLVLIALGESVVAIGAPAAAEHELSAGVLGAVAAAFALSCGLWWVYFQYAQDAMRFSMATAQVQNDVARHVLSYAHLSFVGAIIAAAVGMREAVAHPGEHLNWAVTGLLYGGAALYLATFGYTRWQMFRLVSTTRLAAAGVVLALLPIAPFLPALAALVLLAAALAALNAIEHRRVRKAELAAAEQAG</sequence>
<keyword evidence="1" id="KW-0812">Transmembrane</keyword>
<dbReference type="Pfam" id="PF06772">
    <property type="entry name" value="LtrA"/>
    <property type="match status" value="1"/>
</dbReference>
<feature type="transmembrane region" description="Helical" evidence="1">
    <location>
        <begin position="188"/>
        <end position="207"/>
    </location>
</feature>
<feature type="transmembrane region" description="Helical" evidence="1">
    <location>
        <begin position="12"/>
        <end position="32"/>
    </location>
</feature>
<dbReference type="PANTHER" id="PTHR36840:SF1">
    <property type="entry name" value="BLL5714 PROTEIN"/>
    <property type="match status" value="1"/>
</dbReference>
<name>A0A810L1C6_9ACTN</name>
<evidence type="ECO:0000313" key="2">
    <source>
        <dbReference type="EMBL" id="BCJ29330.1"/>
    </source>
</evidence>
<dbReference type="RefSeq" id="WP_030448306.1">
    <property type="nucleotide sequence ID" value="NZ_AP023354.1"/>
</dbReference>
<dbReference type="EMBL" id="AP023354">
    <property type="protein sequence ID" value="BCJ29330.1"/>
    <property type="molecule type" value="Genomic_DNA"/>
</dbReference>
<dbReference type="KEGG" id="aser:Asera_34380"/>
<proteinExistence type="predicted"/>